<evidence type="ECO:0000313" key="3">
    <source>
        <dbReference type="Proteomes" id="UP000695562"/>
    </source>
</evidence>
<accession>A0A8J4UZP0</accession>
<evidence type="ECO:0000313" key="2">
    <source>
        <dbReference type="EMBL" id="KAF2074700.1"/>
    </source>
</evidence>
<dbReference type="Proteomes" id="UP000695562">
    <property type="component" value="Unassembled WGS sequence"/>
</dbReference>
<keyword evidence="3" id="KW-1185">Reference proteome</keyword>
<keyword evidence="1" id="KW-0472">Membrane</keyword>
<feature type="transmembrane region" description="Helical" evidence="1">
    <location>
        <begin position="7"/>
        <end position="31"/>
    </location>
</feature>
<feature type="transmembrane region" description="Helical" evidence="1">
    <location>
        <begin position="51"/>
        <end position="77"/>
    </location>
</feature>
<proteinExistence type="predicted"/>
<organism evidence="2 3">
    <name type="scientific">Polysphondylium violaceum</name>
    <dbReference type="NCBI Taxonomy" id="133409"/>
    <lineage>
        <taxon>Eukaryota</taxon>
        <taxon>Amoebozoa</taxon>
        <taxon>Evosea</taxon>
        <taxon>Eumycetozoa</taxon>
        <taxon>Dictyostelia</taxon>
        <taxon>Dictyosteliales</taxon>
        <taxon>Dictyosteliaceae</taxon>
        <taxon>Polysphondylium</taxon>
    </lineage>
</organism>
<protein>
    <submittedName>
        <fullName evidence="2">Uncharacterized protein</fullName>
    </submittedName>
</protein>
<comment type="caution">
    <text evidence="2">The sequence shown here is derived from an EMBL/GenBank/DDBJ whole genome shotgun (WGS) entry which is preliminary data.</text>
</comment>
<dbReference type="OrthoDB" id="10663507at2759"/>
<dbReference type="AlphaFoldDB" id="A0A8J4UZP0"/>
<sequence>MILISMVVSVFYSIFVVLLSVISLHSLELFIGNLPEYFKNAGFPMPEAVKIFLASMSSFKGFNLTHILLFSIVLSVLALKRELCGSSCGASSAGAASSGKKKN</sequence>
<dbReference type="EMBL" id="AJWJ01000133">
    <property type="protein sequence ID" value="KAF2074700.1"/>
    <property type="molecule type" value="Genomic_DNA"/>
</dbReference>
<keyword evidence="1" id="KW-0812">Transmembrane</keyword>
<gene>
    <name evidence="2" type="ORF">CYY_003977</name>
</gene>
<keyword evidence="1" id="KW-1133">Transmembrane helix</keyword>
<reference evidence="2" key="1">
    <citation type="submission" date="2020-01" db="EMBL/GenBank/DDBJ databases">
        <title>Development of genomics and gene disruption for Polysphondylium violaceum indicates a role for the polyketide synthase stlB in stalk morphogenesis.</title>
        <authorList>
            <person name="Narita B."/>
            <person name="Kawabe Y."/>
            <person name="Kin K."/>
            <person name="Saito T."/>
            <person name="Gibbs R."/>
            <person name="Kuspa A."/>
            <person name="Muzny D."/>
            <person name="Queller D."/>
            <person name="Richards S."/>
            <person name="Strassman J."/>
            <person name="Sucgang R."/>
            <person name="Worley K."/>
            <person name="Schaap P."/>
        </authorList>
    </citation>
    <scope>NUCLEOTIDE SEQUENCE</scope>
    <source>
        <strain evidence="2">QSvi11</strain>
    </source>
</reference>
<name>A0A8J4UZP0_9MYCE</name>
<evidence type="ECO:0000256" key="1">
    <source>
        <dbReference type="SAM" id="Phobius"/>
    </source>
</evidence>